<dbReference type="InterPro" id="IPR029058">
    <property type="entry name" value="AB_hydrolase_fold"/>
</dbReference>
<dbReference type="Pfam" id="PF12697">
    <property type="entry name" value="Abhydrolase_6"/>
    <property type="match status" value="1"/>
</dbReference>
<comment type="caution">
    <text evidence="3">The sequence shown here is derived from an EMBL/GenBank/DDBJ whole genome shotgun (WGS) entry which is preliminary data.</text>
</comment>
<dbReference type="AlphaFoldDB" id="A0A369W882"/>
<evidence type="ECO:0000259" key="2">
    <source>
        <dbReference type="Pfam" id="PF12697"/>
    </source>
</evidence>
<evidence type="ECO:0000313" key="3">
    <source>
        <dbReference type="EMBL" id="RDE10179.1"/>
    </source>
</evidence>
<feature type="domain" description="AB hydrolase-1" evidence="2">
    <location>
        <begin position="25"/>
        <end position="259"/>
    </location>
</feature>
<dbReference type="PRINTS" id="PR00111">
    <property type="entry name" value="ABHYDROLASE"/>
</dbReference>
<dbReference type="PRINTS" id="PR00412">
    <property type="entry name" value="EPOXHYDRLASE"/>
</dbReference>
<keyword evidence="1 3" id="KW-0378">Hydrolase</keyword>
<organism evidence="3 4">
    <name type="scientific">Pelagibacterium lacus</name>
    <dbReference type="NCBI Taxonomy" id="2282655"/>
    <lineage>
        <taxon>Bacteria</taxon>
        <taxon>Pseudomonadati</taxon>
        <taxon>Pseudomonadota</taxon>
        <taxon>Alphaproteobacteria</taxon>
        <taxon>Hyphomicrobiales</taxon>
        <taxon>Devosiaceae</taxon>
        <taxon>Pelagibacterium</taxon>
    </lineage>
</organism>
<dbReference type="InterPro" id="IPR000073">
    <property type="entry name" value="AB_hydrolase_1"/>
</dbReference>
<reference evidence="4" key="1">
    <citation type="submission" date="2018-07" db="EMBL/GenBank/DDBJ databases">
        <authorList>
            <person name="Liu B.-T."/>
            <person name="Du Z."/>
        </authorList>
    </citation>
    <scope>NUCLEOTIDE SEQUENCE [LARGE SCALE GENOMIC DNA]</scope>
    <source>
        <strain evidence="4">XYN52</strain>
    </source>
</reference>
<dbReference type="RefSeq" id="WP_114644476.1">
    <property type="nucleotide sequence ID" value="NZ_QQNH01000002.1"/>
</dbReference>
<dbReference type="SUPFAM" id="SSF53474">
    <property type="entry name" value="alpha/beta-Hydrolases"/>
    <property type="match status" value="1"/>
</dbReference>
<dbReference type="Proteomes" id="UP000253759">
    <property type="component" value="Unassembled WGS sequence"/>
</dbReference>
<dbReference type="GO" id="GO:0016787">
    <property type="term" value="F:hydrolase activity"/>
    <property type="evidence" value="ECO:0007669"/>
    <property type="project" value="UniProtKB-KW"/>
</dbReference>
<name>A0A369W882_9HYPH</name>
<evidence type="ECO:0000256" key="1">
    <source>
        <dbReference type="ARBA" id="ARBA00022801"/>
    </source>
</evidence>
<dbReference type="PANTHER" id="PTHR43798:SF31">
    <property type="entry name" value="AB HYDROLASE SUPERFAMILY PROTEIN YCLE"/>
    <property type="match status" value="1"/>
</dbReference>
<dbReference type="Gene3D" id="3.40.50.1820">
    <property type="entry name" value="alpha/beta hydrolase"/>
    <property type="match status" value="1"/>
</dbReference>
<dbReference type="InterPro" id="IPR050266">
    <property type="entry name" value="AB_hydrolase_sf"/>
</dbReference>
<gene>
    <name evidence="3" type="ORF">DVH29_01925</name>
</gene>
<keyword evidence="4" id="KW-1185">Reference proteome</keyword>
<accession>A0A369W882</accession>
<dbReference type="GO" id="GO:0016020">
    <property type="term" value="C:membrane"/>
    <property type="evidence" value="ECO:0007669"/>
    <property type="project" value="TreeGrafter"/>
</dbReference>
<dbReference type="EMBL" id="QQNH01000002">
    <property type="protein sequence ID" value="RDE10179.1"/>
    <property type="molecule type" value="Genomic_DNA"/>
</dbReference>
<proteinExistence type="predicted"/>
<evidence type="ECO:0000313" key="4">
    <source>
        <dbReference type="Proteomes" id="UP000253759"/>
    </source>
</evidence>
<protein>
    <submittedName>
        <fullName evidence="3">Alpha/beta hydrolase</fullName>
    </submittedName>
</protein>
<sequence>MIEPFSIAIEDARFAGLEAGEGIPVVFLHAGVCDSRMWESQIAAVAEAGFWGVAYDRRGFGGTETPDEGFSPLEDLEAVLDGLGIHAAVVVGASIGGALAIDFTLANPERVAGLVLMGTSISGARPPALPPEIMTIVHAMEAVEESGDVDAMNAVDAHAWLDGPLSESGRVGDPVRALFKAMNGTILRKPRLTRQEPVQPARDAVGDIDTPTLLIAGDLDFPHVVNRHDDLSEEMENAFAVVIEGTAHLPNLERPDLFNPLLLEFLATLTGGEGNGG</sequence>
<dbReference type="InterPro" id="IPR000639">
    <property type="entry name" value="Epox_hydrolase-like"/>
</dbReference>
<dbReference type="PANTHER" id="PTHR43798">
    <property type="entry name" value="MONOACYLGLYCEROL LIPASE"/>
    <property type="match status" value="1"/>
</dbReference>
<dbReference type="OrthoDB" id="9804723at2"/>